<proteinExistence type="predicted"/>
<comment type="caution">
    <text evidence="1">The sequence shown here is derived from an EMBL/GenBank/DDBJ whole genome shotgun (WGS) entry which is preliminary data.</text>
</comment>
<dbReference type="AlphaFoldDB" id="A0A1F5VEU4"/>
<organism evidence="1 2">
    <name type="scientific">Candidatus Giovannonibacteria bacterium RIFCSPHIGHO2_01_FULL_45_23</name>
    <dbReference type="NCBI Taxonomy" id="1798325"/>
    <lineage>
        <taxon>Bacteria</taxon>
        <taxon>Candidatus Giovannoniibacteriota</taxon>
    </lineage>
</organism>
<dbReference type="EMBL" id="MFHD01000024">
    <property type="protein sequence ID" value="OGF61934.1"/>
    <property type="molecule type" value="Genomic_DNA"/>
</dbReference>
<name>A0A1F5VEU4_9BACT</name>
<evidence type="ECO:0000313" key="1">
    <source>
        <dbReference type="EMBL" id="OGF61934.1"/>
    </source>
</evidence>
<dbReference type="Proteomes" id="UP000179251">
    <property type="component" value="Unassembled WGS sequence"/>
</dbReference>
<protein>
    <submittedName>
        <fullName evidence="1">Uncharacterized protein</fullName>
    </submittedName>
</protein>
<evidence type="ECO:0000313" key="2">
    <source>
        <dbReference type="Proteomes" id="UP000179251"/>
    </source>
</evidence>
<accession>A0A1F5VEU4</accession>
<gene>
    <name evidence="1" type="ORF">A2834_00430</name>
</gene>
<reference evidence="1 2" key="1">
    <citation type="journal article" date="2016" name="Nat. Commun.">
        <title>Thousands of microbial genomes shed light on interconnected biogeochemical processes in an aquifer system.</title>
        <authorList>
            <person name="Anantharaman K."/>
            <person name="Brown C.T."/>
            <person name="Hug L.A."/>
            <person name="Sharon I."/>
            <person name="Castelle C.J."/>
            <person name="Probst A.J."/>
            <person name="Thomas B.C."/>
            <person name="Singh A."/>
            <person name="Wilkins M.J."/>
            <person name="Karaoz U."/>
            <person name="Brodie E.L."/>
            <person name="Williams K.H."/>
            <person name="Hubbard S.S."/>
            <person name="Banfield J.F."/>
        </authorList>
    </citation>
    <scope>NUCLEOTIDE SEQUENCE [LARGE SCALE GENOMIC DNA]</scope>
</reference>
<sequence>MQEPQSPRCFHYVERRKGIYYTVEELDSHSEDISALLAESHKIVIAKVRTPTHEVTANVYVPKIKDDDWDYVELDEGGEPISVDGNVTAL</sequence>